<feature type="domain" description="Carrier" evidence="5">
    <location>
        <begin position="809"/>
        <end position="884"/>
    </location>
</feature>
<dbReference type="InterPro" id="IPR020806">
    <property type="entry name" value="PKS_PP-bd"/>
</dbReference>
<dbReference type="Pfam" id="PF00668">
    <property type="entry name" value="Condensation"/>
    <property type="match status" value="1"/>
</dbReference>
<dbReference type="InterPro" id="IPR036736">
    <property type="entry name" value="ACP-like_sf"/>
</dbReference>
<dbReference type="Gene3D" id="3.40.50.150">
    <property type="entry name" value="Vaccinia Virus protein VP39"/>
    <property type="match status" value="1"/>
</dbReference>
<dbReference type="SUPFAM" id="SSF56801">
    <property type="entry name" value="Acetyl-CoA synthetase-like"/>
    <property type="match status" value="1"/>
</dbReference>
<dbReference type="SUPFAM" id="SSF53335">
    <property type="entry name" value="S-adenosyl-L-methionine-dependent methyltransferases"/>
    <property type="match status" value="1"/>
</dbReference>
<dbReference type="PANTHER" id="PTHR45527">
    <property type="entry name" value="NONRIBOSOMAL PEPTIDE SYNTHETASE"/>
    <property type="match status" value="1"/>
</dbReference>
<accession>A0ABS1KWL8</accession>
<dbReference type="InterPro" id="IPR000873">
    <property type="entry name" value="AMP-dep_synth/lig_dom"/>
</dbReference>
<sequence>MKLSSIKLQSLGLEADLAELYQKINNTRTDCPRNKSVVDIFQDMVAKYPDKTAIALNDVRVTYCELDERSNKMAHWLIGRGVKKESAVAIYLDRSIEMVVAIMGILKAGGAYLPLNHEYPIERNRNMIAEGKASVLISETAFIREANMLQWLCNDLLTVLCVDGVDFYNLEERANPLMKKELWEYIGETADDDIAGGGWTNSYTKEKFSRQMMDEYSVNAYLKLQSYLDPTKKVLEIGCASGITMYRIAPYVKSYYGTDISNAIISYNEQRCADEGIDNIRLKCLGAGDIDLIDEKDFDIIIINSVIQAFNGLNYLRQIIRKCYDLLGDKGIVFVGDVMDLDKKAAMVNSIHEFKRHNPMANTKLDFSNELFVSRRFFDDLRVEIAGIDKVFHSEKIFTIPNELTDFRYDTILSVDKSRCDVDKQIAKHKQQFDRLVLNNMPATPCGVQVSPDQLSNIMFTSGSTGIPKGVQIEHRSIIRLVVNSDFLDVRPSDRWLQTAEISFDPSCMEIFGALLNGATLCLVSKECLLDSEALHRYMVEHDITILQLVSALFHELSSQKPALFSSVRRLVVGGEVLSPLRVKLVKQACPKLTIVNAYGPTENCVVSTAFEVDQEYEKIPIGKPISNSGLYVMDADLQLKPVGIVGELFVFGEGLSRGYLGNEEFNNTKFVPHPFIPGERMYRTGDLVRLRPDLNLEFIGRKDSQVKINGHRVELLEIESAIKNILQTDQVLIALKGGNKVLCAYVSLAHDLSVDVIKKLLAIRLPEHMVPVHIIKIAKFTLTPNGKIDVLALPEPDLAGESAQEITAPENAAEENLLAIFKEVLQLEKIGVTHNFFQHGGHSLLATQLLSRLNRAFNTNIRLKSIFNYPTVRSLAPTLAKANAVVFEEIAPVAAQRYHELSHAQQRLWVLNHMPEYRTAYNMTDAYSFKGTLQVDLLEKAFCTIVQRHEILRTVFTMVDGHPMQEIVDSNTFDFSLQQVDLRTDYNRDVTAKTLVTQQASQVFDLEKGPLIKATLLRLEETNFTFVISMHHIIGDGWSFWVLIKEALELYNAYARNLAPNLEPLKIQYKDYVAWQNKMLRHQGVDTLEKYWKRQLGDAPPALNLPIDFPRKETKTSKAKRIIFTLSEDESKFMVESSRKEGVTLFMYVLAMINVMLYRYTKQTTLTVGTPIAGRHHQALENQIGLYLNTLALRTTVDPERNFGVYLNKIKDATLEAFEHQDYPFDLLVETLNLSRDLLRSPLFDVGFTWQNVDGPEGSSQTYSLQGLEVTHFRHDHQEIKTDLWFHGWEINRQLYISLTYSTDLYKPETIDGLVDQFKSLAALLVEHSERNIQDLVNSLSSKQKEKTMENYEKVKEAKFDRFKTMKKVPINLGAQALVNETFFPGTSYPVVVKPNLTGLILAQWVRNNTSYIQEQLHKSGGILFRDFGIHTMEAFQEVVAALSDKGMTYVDQSSPRTLLSDKTYTSTDHPADQVINMHNELSYSHDWPMQILFYCLYPSTTGGETPIADSRKVLALLSEKTRARFEAKGILYVRNLMSGLGLSWRDVYQTSDKHVVEAYCRERGIAYTWLAEDNLRISWARPAVHVHPVTGEKTWFNHGFFFNAINLDESVHEAVGDRDNLPFNTFYGDGTEIEPEVLAELKDAFEKTKVYFPWKKGDILLLDNMLMAHGRNSFSGDRKILVAMNNAHSQIKY</sequence>
<protein>
    <submittedName>
        <fullName evidence="6">AMP-binding protein</fullName>
    </submittedName>
</protein>
<dbReference type="Gene3D" id="3.30.559.10">
    <property type="entry name" value="Chloramphenicol acetyltransferase-like domain"/>
    <property type="match status" value="1"/>
</dbReference>
<dbReference type="Pfam" id="PF02668">
    <property type="entry name" value="TauD"/>
    <property type="match status" value="1"/>
</dbReference>
<dbReference type="CDD" id="cd02440">
    <property type="entry name" value="AdoMet_MTases"/>
    <property type="match status" value="1"/>
</dbReference>
<evidence type="ECO:0000256" key="4">
    <source>
        <dbReference type="ARBA" id="ARBA00023002"/>
    </source>
</evidence>
<gene>
    <name evidence="6" type="ORF">JI741_17740</name>
</gene>
<comment type="caution">
    <text evidence="6">The sequence shown here is derived from an EMBL/GenBank/DDBJ whole genome shotgun (WGS) entry which is preliminary data.</text>
</comment>
<dbReference type="Gene3D" id="2.30.38.10">
    <property type="entry name" value="Luciferase, Domain 3"/>
    <property type="match status" value="1"/>
</dbReference>
<dbReference type="RefSeq" id="WP_202011994.1">
    <property type="nucleotide sequence ID" value="NZ_JAERRB010000005.1"/>
</dbReference>
<dbReference type="PROSITE" id="PS00455">
    <property type="entry name" value="AMP_BINDING"/>
    <property type="match status" value="1"/>
</dbReference>
<dbReference type="InterPro" id="IPR013217">
    <property type="entry name" value="Methyltransf_12"/>
</dbReference>
<evidence type="ECO:0000256" key="3">
    <source>
        <dbReference type="ARBA" id="ARBA00022737"/>
    </source>
</evidence>
<dbReference type="Gene3D" id="3.40.50.980">
    <property type="match status" value="4"/>
</dbReference>
<dbReference type="SUPFAM" id="SSF52777">
    <property type="entry name" value="CoA-dependent acyltransferases"/>
    <property type="match status" value="2"/>
</dbReference>
<dbReference type="InterPro" id="IPR020845">
    <property type="entry name" value="AMP-binding_CS"/>
</dbReference>
<evidence type="ECO:0000313" key="7">
    <source>
        <dbReference type="Proteomes" id="UP000613030"/>
    </source>
</evidence>
<dbReference type="InterPro" id="IPR003819">
    <property type="entry name" value="TauD/TfdA-like"/>
</dbReference>
<dbReference type="Gene3D" id="3.60.130.10">
    <property type="entry name" value="Clavaminate synthase-like"/>
    <property type="match status" value="1"/>
</dbReference>
<name>A0ABS1KWL8_9BACT</name>
<dbReference type="EMBL" id="JAERRB010000005">
    <property type="protein sequence ID" value="MBL0743077.1"/>
    <property type="molecule type" value="Genomic_DNA"/>
</dbReference>
<keyword evidence="3" id="KW-0677">Repeat</keyword>
<dbReference type="Gene3D" id="3.30.559.30">
    <property type="entry name" value="Nonribosomal peptide synthetase, condensation domain"/>
    <property type="match status" value="1"/>
</dbReference>
<dbReference type="Pfam" id="PF00550">
    <property type="entry name" value="PP-binding"/>
    <property type="match status" value="1"/>
</dbReference>
<keyword evidence="4" id="KW-0560">Oxidoreductase</keyword>
<dbReference type="Proteomes" id="UP000613030">
    <property type="component" value="Unassembled WGS sequence"/>
</dbReference>
<evidence type="ECO:0000256" key="2">
    <source>
        <dbReference type="ARBA" id="ARBA00022553"/>
    </source>
</evidence>
<proteinExistence type="predicted"/>
<evidence type="ECO:0000259" key="5">
    <source>
        <dbReference type="PROSITE" id="PS50075"/>
    </source>
</evidence>
<reference evidence="6 7" key="1">
    <citation type="submission" date="2021-01" db="EMBL/GenBank/DDBJ databases">
        <title>Chryseolinea sp. Jin1 Genome sequencing and assembly.</title>
        <authorList>
            <person name="Kim I."/>
        </authorList>
    </citation>
    <scope>NUCLEOTIDE SEQUENCE [LARGE SCALE GENOMIC DNA]</scope>
    <source>
        <strain evidence="6 7">Jin1</strain>
    </source>
</reference>
<evidence type="ECO:0000313" key="6">
    <source>
        <dbReference type="EMBL" id="MBL0743077.1"/>
    </source>
</evidence>
<dbReference type="InterPro" id="IPR042098">
    <property type="entry name" value="TauD-like_sf"/>
</dbReference>
<keyword evidence="2" id="KW-0597">Phosphoprotein</keyword>
<dbReference type="PANTHER" id="PTHR45527:SF1">
    <property type="entry name" value="FATTY ACID SYNTHASE"/>
    <property type="match status" value="1"/>
</dbReference>
<organism evidence="6 7">
    <name type="scientific">Chryseolinea lacunae</name>
    <dbReference type="NCBI Taxonomy" id="2801331"/>
    <lineage>
        <taxon>Bacteria</taxon>
        <taxon>Pseudomonadati</taxon>
        <taxon>Bacteroidota</taxon>
        <taxon>Cytophagia</taxon>
        <taxon>Cytophagales</taxon>
        <taxon>Fulvivirgaceae</taxon>
        <taxon>Chryseolinea</taxon>
    </lineage>
</organism>
<dbReference type="SUPFAM" id="SSF51197">
    <property type="entry name" value="Clavaminate synthase-like"/>
    <property type="match status" value="1"/>
</dbReference>
<dbReference type="InterPro" id="IPR001242">
    <property type="entry name" value="Condensation_dom"/>
</dbReference>
<dbReference type="SMART" id="SM00823">
    <property type="entry name" value="PKS_PP"/>
    <property type="match status" value="1"/>
</dbReference>
<dbReference type="InterPro" id="IPR023213">
    <property type="entry name" value="CAT-like_dom_sf"/>
</dbReference>
<keyword evidence="1" id="KW-0596">Phosphopantetheine</keyword>
<dbReference type="Pfam" id="PF08242">
    <property type="entry name" value="Methyltransf_12"/>
    <property type="match status" value="1"/>
</dbReference>
<dbReference type="CDD" id="cd19531">
    <property type="entry name" value="LCL_NRPS-like"/>
    <property type="match status" value="1"/>
</dbReference>
<dbReference type="InterPro" id="IPR009081">
    <property type="entry name" value="PP-bd_ACP"/>
</dbReference>
<evidence type="ECO:0000256" key="1">
    <source>
        <dbReference type="ARBA" id="ARBA00022450"/>
    </source>
</evidence>
<keyword evidence="7" id="KW-1185">Reference proteome</keyword>
<dbReference type="InterPro" id="IPR029063">
    <property type="entry name" value="SAM-dependent_MTases_sf"/>
</dbReference>
<dbReference type="Gene3D" id="3.30.300.30">
    <property type="match status" value="1"/>
</dbReference>
<dbReference type="Pfam" id="PF00501">
    <property type="entry name" value="AMP-binding"/>
    <property type="match status" value="2"/>
</dbReference>
<dbReference type="PROSITE" id="PS50075">
    <property type="entry name" value="CARRIER"/>
    <property type="match status" value="1"/>
</dbReference>
<dbReference type="Gene3D" id="1.10.1200.10">
    <property type="entry name" value="ACP-like"/>
    <property type="match status" value="1"/>
</dbReference>
<dbReference type="InterPro" id="IPR045851">
    <property type="entry name" value="AMP-bd_C_sf"/>
</dbReference>
<dbReference type="SUPFAM" id="SSF47336">
    <property type="entry name" value="ACP-like"/>
    <property type="match status" value="1"/>
</dbReference>